<dbReference type="EMBL" id="JAQQBR010001834">
    <property type="protein sequence ID" value="KAK0162130.1"/>
    <property type="molecule type" value="Genomic_DNA"/>
</dbReference>
<dbReference type="FunFam" id="1.10.510.10:FF:000112">
    <property type="entry name" value="Putative dual specificity tyrosine-phosphorylation-regulated kinase 2"/>
    <property type="match status" value="1"/>
</dbReference>
<dbReference type="GO" id="GO:0005524">
    <property type="term" value="F:ATP binding"/>
    <property type="evidence" value="ECO:0007669"/>
    <property type="project" value="UniProtKB-UniRule"/>
</dbReference>
<evidence type="ECO:0000256" key="7">
    <source>
        <dbReference type="ARBA" id="ARBA00022777"/>
    </source>
</evidence>
<comment type="catalytic activity">
    <reaction evidence="10">
        <text>L-threonyl-[protein] + ATP = O-phospho-L-threonyl-[protein] + ADP + H(+)</text>
        <dbReference type="Rhea" id="RHEA:46608"/>
        <dbReference type="Rhea" id="RHEA-COMP:11060"/>
        <dbReference type="Rhea" id="RHEA-COMP:11605"/>
        <dbReference type="ChEBI" id="CHEBI:15378"/>
        <dbReference type="ChEBI" id="CHEBI:30013"/>
        <dbReference type="ChEBI" id="CHEBI:30616"/>
        <dbReference type="ChEBI" id="CHEBI:61977"/>
        <dbReference type="ChEBI" id="CHEBI:456216"/>
        <dbReference type="EC" id="2.7.12.1"/>
    </reaction>
</comment>
<dbReference type="GO" id="GO:0004674">
    <property type="term" value="F:protein serine/threonine kinase activity"/>
    <property type="evidence" value="ECO:0007669"/>
    <property type="project" value="UniProtKB-KW"/>
</dbReference>
<dbReference type="InterPro" id="IPR017441">
    <property type="entry name" value="Protein_kinase_ATP_BS"/>
</dbReference>
<keyword evidence="6 12" id="KW-0547">Nucleotide-binding</keyword>
<feature type="compositionally biased region" description="Low complexity" evidence="13">
    <location>
        <begin position="52"/>
        <end position="132"/>
    </location>
</feature>
<feature type="compositionally biased region" description="Basic residues" evidence="13">
    <location>
        <begin position="515"/>
        <end position="526"/>
    </location>
</feature>
<evidence type="ECO:0000256" key="5">
    <source>
        <dbReference type="ARBA" id="ARBA00022679"/>
    </source>
</evidence>
<comment type="catalytic activity">
    <reaction evidence="11">
        <text>L-tyrosyl-[protein] + ATP = O-phospho-L-tyrosyl-[protein] + ADP + H(+)</text>
        <dbReference type="Rhea" id="RHEA:10596"/>
        <dbReference type="Rhea" id="RHEA-COMP:10136"/>
        <dbReference type="Rhea" id="RHEA-COMP:20101"/>
        <dbReference type="ChEBI" id="CHEBI:15378"/>
        <dbReference type="ChEBI" id="CHEBI:30616"/>
        <dbReference type="ChEBI" id="CHEBI:46858"/>
        <dbReference type="ChEBI" id="CHEBI:61978"/>
        <dbReference type="ChEBI" id="CHEBI:456216"/>
        <dbReference type="EC" id="2.7.12.1"/>
    </reaction>
</comment>
<proteinExistence type="inferred from homology"/>
<keyword evidence="5" id="KW-0808">Transferase</keyword>
<protein>
    <recommendedName>
        <fullName evidence="2">dual-specificity kinase</fullName>
        <ecNumber evidence="2">2.7.12.1</ecNumber>
    </recommendedName>
</protein>
<evidence type="ECO:0000256" key="2">
    <source>
        <dbReference type="ARBA" id="ARBA00013203"/>
    </source>
</evidence>
<comment type="similarity">
    <text evidence="1">Belongs to the protein kinase superfamily. CMGC Ser/Thr protein kinase family. MNB/DYRK subfamily.</text>
</comment>
<evidence type="ECO:0000256" key="12">
    <source>
        <dbReference type="PROSITE-ProRule" id="PRU10141"/>
    </source>
</evidence>
<name>A0AA39KHB6_MICHY</name>
<evidence type="ECO:0000256" key="10">
    <source>
        <dbReference type="ARBA" id="ARBA00049308"/>
    </source>
</evidence>
<evidence type="ECO:0000259" key="14">
    <source>
        <dbReference type="PROSITE" id="PS50011"/>
    </source>
</evidence>
<dbReference type="SMART" id="SM00220">
    <property type="entry name" value="S_TKc"/>
    <property type="match status" value="1"/>
</dbReference>
<comment type="caution">
    <text evidence="15">The sequence shown here is derived from an EMBL/GenBank/DDBJ whole genome shotgun (WGS) entry which is preliminary data.</text>
</comment>
<dbReference type="Gene3D" id="1.10.510.10">
    <property type="entry name" value="Transferase(Phosphotransferase) domain 1"/>
    <property type="match status" value="1"/>
</dbReference>
<feature type="domain" description="Protein kinase" evidence="14">
    <location>
        <begin position="208"/>
        <end position="521"/>
    </location>
</feature>
<dbReference type="GO" id="GO:0005634">
    <property type="term" value="C:nucleus"/>
    <property type="evidence" value="ECO:0007669"/>
    <property type="project" value="TreeGrafter"/>
</dbReference>
<dbReference type="InterPro" id="IPR011009">
    <property type="entry name" value="Kinase-like_dom_sf"/>
</dbReference>
<gene>
    <name evidence="15" type="ORF">PV327_008492</name>
</gene>
<evidence type="ECO:0000256" key="4">
    <source>
        <dbReference type="ARBA" id="ARBA00022553"/>
    </source>
</evidence>
<evidence type="ECO:0000256" key="11">
    <source>
        <dbReference type="ARBA" id="ARBA00051680"/>
    </source>
</evidence>
<dbReference type="InterPro" id="IPR008271">
    <property type="entry name" value="Ser/Thr_kinase_AS"/>
</dbReference>
<dbReference type="PANTHER" id="PTHR24058">
    <property type="entry name" value="DUAL SPECIFICITY PROTEIN KINASE"/>
    <property type="match status" value="1"/>
</dbReference>
<evidence type="ECO:0000256" key="3">
    <source>
        <dbReference type="ARBA" id="ARBA00022527"/>
    </source>
</evidence>
<dbReference type="Gene3D" id="3.30.200.20">
    <property type="entry name" value="Phosphorylase Kinase, domain 1"/>
    <property type="match status" value="1"/>
</dbReference>
<dbReference type="GO" id="GO:0005737">
    <property type="term" value="C:cytoplasm"/>
    <property type="evidence" value="ECO:0007669"/>
    <property type="project" value="TreeGrafter"/>
</dbReference>
<feature type="region of interest" description="Disordered" evidence="13">
    <location>
        <begin position="515"/>
        <end position="542"/>
    </location>
</feature>
<dbReference type="InterPro" id="IPR050494">
    <property type="entry name" value="Ser_Thr_dual-spec_kinase"/>
</dbReference>
<feature type="compositionally biased region" description="Polar residues" evidence="13">
    <location>
        <begin position="595"/>
        <end position="611"/>
    </location>
</feature>
<dbReference type="PROSITE" id="PS00107">
    <property type="entry name" value="PROTEIN_KINASE_ATP"/>
    <property type="match status" value="1"/>
</dbReference>
<dbReference type="PROSITE" id="PS50011">
    <property type="entry name" value="PROTEIN_KINASE_DOM"/>
    <property type="match status" value="1"/>
</dbReference>
<feature type="binding site" evidence="12">
    <location>
        <position position="237"/>
    </location>
    <ligand>
        <name>ATP</name>
        <dbReference type="ChEBI" id="CHEBI:30616"/>
    </ligand>
</feature>
<dbReference type="Gene3D" id="3.30.10.30">
    <property type="entry name" value="DYRK"/>
    <property type="match status" value="1"/>
</dbReference>
<dbReference type="InterPro" id="IPR042521">
    <property type="entry name" value="DYRK"/>
</dbReference>
<reference evidence="15" key="2">
    <citation type="submission" date="2023-03" db="EMBL/GenBank/DDBJ databases">
        <authorList>
            <person name="Inwood S.N."/>
            <person name="Skelly J.G."/>
            <person name="Guhlin J."/>
            <person name="Harrop T.W.R."/>
            <person name="Goldson S.G."/>
            <person name="Dearden P.K."/>
        </authorList>
    </citation>
    <scope>NUCLEOTIDE SEQUENCE</scope>
    <source>
        <strain evidence="15">Lincoln</strain>
        <tissue evidence="15">Whole body</tissue>
    </source>
</reference>
<feature type="compositionally biased region" description="Basic and acidic residues" evidence="13">
    <location>
        <begin position="635"/>
        <end position="645"/>
    </location>
</feature>
<keyword evidence="7" id="KW-0418">Kinase</keyword>
<evidence type="ECO:0000256" key="13">
    <source>
        <dbReference type="SAM" id="MobiDB-lite"/>
    </source>
</evidence>
<keyword evidence="3" id="KW-0723">Serine/threonine-protein kinase</keyword>
<accession>A0AA39KHB6</accession>
<dbReference type="GO" id="GO:0004712">
    <property type="term" value="F:protein serine/threonine/tyrosine kinase activity"/>
    <property type="evidence" value="ECO:0007669"/>
    <property type="project" value="UniProtKB-EC"/>
</dbReference>
<reference evidence="15" key="1">
    <citation type="journal article" date="2023" name="bioRxiv">
        <title>Scaffold-level genome assemblies of two parasitoid biocontrol wasps reveal the parthenogenesis mechanism and an associated novel virus.</title>
        <authorList>
            <person name="Inwood S."/>
            <person name="Skelly J."/>
            <person name="Guhlin J."/>
            <person name="Harrop T."/>
            <person name="Goldson S."/>
            <person name="Dearden P."/>
        </authorList>
    </citation>
    <scope>NUCLEOTIDE SEQUENCE</scope>
    <source>
        <strain evidence="15">Lincoln</strain>
        <tissue evidence="15">Whole body</tissue>
    </source>
</reference>
<dbReference type="AlphaFoldDB" id="A0AA39KHB6"/>
<dbReference type="SUPFAM" id="SSF56112">
    <property type="entry name" value="Protein kinase-like (PK-like)"/>
    <property type="match status" value="1"/>
</dbReference>
<feature type="region of interest" description="Disordered" evidence="13">
    <location>
        <begin position="579"/>
        <end position="611"/>
    </location>
</feature>
<sequence>MSSLTLSARTIEMPLSLPNPFNISSQNYIGTNENNHLPPLNKVNFVPKHNESPPSHLTHSSHSGSTHLPSLGSSTNNSLQNLTSNPESLNLSLSSHASHNSHNSSLSTQNSQPNSQSNSPMNKNGRNENNPNKILQKMAITPDIVMKLYMTKLTQYEHHEIYTYQQIYFIGANAKKRQAIVGLPNNHNYDNSQGSYIHTPHDHVAYRYEVLKVIGKGSFGQVVKAYDHKTHEHIALKMVRNERRFHRQAQEEIRILANLRKQDKDNTMNIIHMFDSFTFRSHMCITFELLSINLYELIKKNKFQGFSLQLVRKFSHSLLQCLDALFKNKIIHCDMKPENVLLKQQGRSGIKVIDFGSSCYEDQRVYTYIQSRFYRAPEVILGAKYGMPIDMWSLGCILSELLTGYPLLPGEDEADQLACIIELLGMPPRRLLDSAKRSRQFFSSKGYPRYCKTTTTVSGSTVLHGSVSRRGKLRGPPASKDLKDALKGCEDPLFLDFIRKCLQWDPEQRMTPSKALRHPWLRRRLPRPPDEKTDGTSVTSHAVQHSAVVVAAPNSRSSSKTNVLGSAGLSSKIREITGQRASTIQSRHPPVSLHHGTNSAHSVTPGNQQASLTQTNHQPLNAALQHNHQLNSHNGSHESSHDSHSSHGSSSGSNRFVVSKEITLVHPWP</sequence>
<dbReference type="PROSITE" id="PS00108">
    <property type="entry name" value="PROTEIN_KINASE_ST"/>
    <property type="match status" value="1"/>
</dbReference>
<dbReference type="FunFam" id="3.30.200.20:FF:000127">
    <property type="entry name" value="Putative dual specificity tyrosine-phosphorylation-regulated kinase 2"/>
    <property type="match status" value="1"/>
</dbReference>
<evidence type="ECO:0000256" key="9">
    <source>
        <dbReference type="ARBA" id="ARBA00049003"/>
    </source>
</evidence>
<keyword evidence="4" id="KW-0597">Phosphoprotein</keyword>
<keyword evidence="8 12" id="KW-0067">ATP-binding</keyword>
<comment type="catalytic activity">
    <reaction evidence="9">
        <text>L-seryl-[protein] + ATP = O-phospho-L-seryl-[protein] + ADP + H(+)</text>
        <dbReference type="Rhea" id="RHEA:17989"/>
        <dbReference type="Rhea" id="RHEA-COMP:9863"/>
        <dbReference type="Rhea" id="RHEA-COMP:11604"/>
        <dbReference type="ChEBI" id="CHEBI:15378"/>
        <dbReference type="ChEBI" id="CHEBI:29999"/>
        <dbReference type="ChEBI" id="CHEBI:30616"/>
        <dbReference type="ChEBI" id="CHEBI:83421"/>
        <dbReference type="ChEBI" id="CHEBI:456216"/>
        <dbReference type="EC" id="2.7.12.1"/>
    </reaction>
</comment>
<dbReference type="Pfam" id="PF00069">
    <property type="entry name" value="Pkinase"/>
    <property type="match status" value="1"/>
</dbReference>
<evidence type="ECO:0000313" key="15">
    <source>
        <dbReference type="EMBL" id="KAK0162130.1"/>
    </source>
</evidence>
<dbReference type="PANTHER" id="PTHR24058:SF112">
    <property type="entry name" value="DUAL SPECIFICITY TYROSINE-PHOSPHORYLATION-REGULATED KINASE 3 HOMOLOG-RELATED"/>
    <property type="match status" value="1"/>
</dbReference>
<keyword evidence="16" id="KW-1185">Reference proteome</keyword>
<evidence type="ECO:0000256" key="8">
    <source>
        <dbReference type="ARBA" id="ARBA00022840"/>
    </source>
</evidence>
<feature type="region of interest" description="Disordered" evidence="13">
    <location>
        <begin position="32"/>
        <end position="134"/>
    </location>
</feature>
<dbReference type="Proteomes" id="UP001168972">
    <property type="component" value="Unassembled WGS sequence"/>
</dbReference>
<dbReference type="InterPro" id="IPR000719">
    <property type="entry name" value="Prot_kinase_dom"/>
</dbReference>
<dbReference type="GO" id="GO:0005856">
    <property type="term" value="C:cytoskeleton"/>
    <property type="evidence" value="ECO:0007669"/>
    <property type="project" value="TreeGrafter"/>
</dbReference>
<evidence type="ECO:0000256" key="6">
    <source>
        <dbReference type="ARBA" id="ARBA00022741"/>
    </source>
</evidence>
<evidence type="ECO:0000313" key="16">
    <source>
        <dbReference type="Proteomes" id="UP001168972"/>
    </source>
</evidence>
<evidence type="ECO:0000256" key="1">
    <source>
        <dbReference type="ARBA" id="ARBA00008867"/>
    </source>
</evidence>
<dbReference type="EC" id="2.7.12.1" evidence="2"/>
<feature type="region of interest" description="Disordered" evidence="13">
    <location>
        <begin position="630"/>
        <end position="657"/>
    </location>
</feature>
<organism evidence="15 16">
    <name type="scientific">Microctonus hyperodae</name>
    <name type="common">Parasitoid wasp</name>
    <dbReference type="NCBI Taxonomy" id="165561"/>
    <lineage>
        <taxon>Eukaryota</taxon>
        <taxon>Metazoa</taxon>
        <taxon>Ecdysozoa</taxon>
        <taxon>Arthropoda</taxon>
        <taxon>Hexapoda</taxon>
        <taxon>Insecta</taxon>
        <taxon>Pterygota</taxon>
        <taxon>Neoptera</taxon>
        <taxon>Endopterygota</taxon>
        <taxon>Hymenoptera</taxon>
        <taxon>Apocrita</taxon>
        <taxon>Ichneumonoidea</taxon>
        <taxon>Braconidae</taxon>
        <taxon>Euphorinae</taxon>
        <taxon>Microctonus</taxon>
    </lineage>
</organism>